<dbReference type="InterPro" id="IPR013324">
    <property type="entry name" value="RNA_pol_sigma_r3/r4-like"/>
</dbReference>
<evidence type="ECO:0000313" key="1">
    <source>
        <dbReference type="EMBL" id="MEY8244834.1"/>
    </source>
</evidence>
<evidence type="ECO:0000313" key="2">
    <source>
        <dbReference type="EMBL" id="MEY8246602.1"/>
    </source>
</evidence>
<dbReference type="EMBL" id="JBCLPP010000009">
    <property type="protein sequence ID" value="MEY8244834.1"/>
    <property type="molecule type" value="Genomic_DNA"/>
</dbReference>
<dbReference type="EMBL" id="JBCLPP010000060">
    <property type="protein sequence ID" value="MEY8246602.1"/>
    <property type="molecule type" value="Genomic_DNA"/>
</dbReference>
<organism evidence="2 3">
    <name type="scientific">Heminiphilus faecis</name>
    <dbReference type="NCBI Taxonomy" id="2601703"/>
    <lineage>
        <taxon>Bacteria</taxon>
        <taxon>Pseudomonadati</taxon>
        <taxon>Bacteroidota</taxon>
        <taxon>Bacteroidia</taxon>
        <taxon>Bacteroidales</taxon>
        <taxon>Muribaculaceae</taxon>
        <taxon>Heminiphilus</taxon>
    </lineage>
</organism>
<keyword evidence="3" id="KW-1185">Reference proteome</keyword>
<dbReference type="SUPFAM" id="SSF88659">
    <property type="entry name" value="Sigma3 and sigma4 domains of RNA polymerase sigma factors"/>
    <property type="match status" value="1"/>
</dbReference>
<feature type="non-terminal residue" evidence="2">
    <location>
        <position position="1"/>
    </location>
</feature>
<accession>A0ABV4CYW3</accession>
<name>A0ABV4CYW3_9BACT</name>
<protein>
    <submittedName>
        <fullName evidence="2">RNA polymerase sigma factor</fullName>
    </submittedName>
</protein>
<dbReference type="Gene3D" id="1.10.10.10">
    <property type="entry name" value="Winged helix-like DNA-binding domain superfamily/Winged helix DNA-binding domain"/>
    <property type="match status" value="1"/>
</dbReference>
<dbReference type="InterPro" id="IPR036388">
    <property type="entry name" value="WH-like_DNA-bd_sf"/>
</dbReference>
<gene>
    <name evidence="1" type="ORF">AAK873_04260</name>
    <name evidence="2" type="ORF">AAK873_13420</name>
</gene>
<reference evidence="2 3" key="1">
    <citation type="submission" date="2024-03" db="EMBL/GenBank/DDBJ databases">
        <title>Mouse gut bacterial collection (mGBC) of GemPharmatech.</title>
        <authorList>
            <person name="He Y."/>
            <person name="Dong L."/>
            <person name="Wu D."/>
            <person name="Gao X."/>
            <person name="Lin Z."/>
        </authorList>
    </citation>
    <scope>NUCLEOTIDE SEQUENCE [LARGE SCALE GENOMIC DNA]</scope>
    <source>
        <strain evidence="2 3">54-13</strain>
    </source>
</reference>
<proteinExistence type="predicted"/>
<comment type="caution">
    <text evidence="2">The sequence shown here is derived from an EMBL/GenBank/DDBJ whole genome shotgun (WGS) entry which is preliminary data.</text>
</comment>
<evidence type="ECO:0000313" key="3">
    <source>
        <dbReference type="Proteomes" id="UP001565200"/>
    </source>
</evidence>
<sequence length="30" mass="3595">AEKMNLPLGTVKSRIFFARQRLQQSLKDYR</sequence>
<dbReference type="Proteomes" id="UP001565200">
    <property type="component" value="Unassembled WGS sequence"/>
</dbReference>